<evidence type="ECO:0000313" key="2">
    <source>
        <dbReference type="EMBL" id="MBY6277459.1"/>
    </source>
</evidence>
<organism evidence="2 3">
    <name type="scientific">Symbiobacterium thermophilum</name>
    <dbReference type="NCBI Taxonomy" id="2734"/>
    <lineage>
        <taxon>Bacteria</taxon>
        <taxon>Bacillati</taxon>
        <taxon>Bacillota</taxon>
        <taxon>Clostridia</taxon>
        <taxon>Eubacteriales</taxon>
        <taxon>Symbiobacteriaceae</taxon>
        <taxon>Symbiobacterium</taxon>
    </lineage>
</organism>
<comment type="caution">
    <text evidence="2">The sequence shown here is derived from an EMBL/GenBank/DDBJ whole genome shotgun (WGS) entry which is preliminary data.</text>
</comment>
<feature type="region of interest" description="Disordered" evidence="1">
    <location>
        <begin position="114"/>
        <end position="146"/>
    </location>
</feature>
<dbReference type="AlphaFoldDB" id="A0A953LJQ9"/>
<evidence type="ECO:0000256" key="1">
    <source>
        <dbReference type="SAM" id="MobiDB-lite"/>
    </source>
</evidence>
<dbReference type="SUPFAM" id="SSF56801">
    <property type="entry name" value="Acetyl-CoA synthetase-like"/>
    <property type="match status" value="1"/>
</dbReference>
<dbReference type="EMBL" id="PIUK01000183">
    <property type="protein sequence ID" value="MBY6277459.1"/>
    <property type="molecule type" value="Genomic_DNA"/>
</dbReference>
<accession>A0A953LJQ9</accession>
<name>A0A953LJQ9_SYMTR</name>
<sequence length="383" mass="42335">MTRAELDAHVRDIVRWHFSPDTGSPYWLRKAADLGFDPVAEVRGFDDLARFPAVAGEWRSVPVGDLIPRGCSEPFDVWETGGTTGPPVRIVDAQERTRGIQRVDRMLDEHGFPRREARTRPGGPTGAIAPAHGGTDTTEGRAHTGGGDAYPAWLHLGPTGPHLVGTNVARLARLRGFLYHTVDLDPRWVKRLYREGRADEARRYTVHLVEQALAVLRTQPVRVLSTTPPLLQALCEHPEAYAALAGRVEGIIWFGTSLSAEGLRLLEEELLPEARFVGWYGNTLMGIACQRPRREGDTHRCIFSPPGPAAVVRVVDPQDPSRRVAPGEAGQVRISLLTRELFLPWHLERDRAVRVPWAGSELWDELAEVAPLDGGGARVEGVY</sequence>
<dbReference type="InterPro" id="IPR042099">
    <property type="entry name" value="ANL_N_sf"/>
</dbReference>
<protein>
    <submittedName>
        <fullName evidence="2">Phenazine biosynthesis protein</fullName>
    </submittedName>
</protein>
<dbReference type="Gene3D" id="3.40.50.12780">
    <property type="entry name" value="N-terminal domain of ligase-like"/>
    <property type="match status" value="2"/>
</dbReference>
<reference evidence="2" key="1">
    <citation type="submission" date="2017-11" db="EMBL/GenBank/DDBJ databases">
        <title>Three new genomes from thermophilic consortium.</title>
        <authorList>
            <person name="Quaggio R."/>
            <person name="Amgarten D."/>
            <person name="Setubal J.C."/>
        </authorList>
    </citation>
    <scope>NUCLEOTIDE SEQUENCE</scope>
    <source>
        <strain evidence="2">ZCTH01-B2</strain>
    </source>
</reference>
<evidence type="ECO:0000313" key="3">
    <source>
        <dbReference type="Proteomes" id="UP000732377"/>
    </source>
</evidence>
<proteinExistence type="predicted"/>
<gene>
    <name evidence="2" type="ORF">CWE10_14845</name>
</gene>
<dbReference type="Proteomes" id="UP000732377">
    <property type="component" value="Unassembled WGS sequence"/>
</dbReference>